<organism evidence="2 3">
    <name type="scientific">Rhodopirellula sallentina SM41</name>
    <dbReference type="NCBI Taxonomy" id="1263870"/>
    <lineage>
        <taxon>Bacteria</taxon>
        <taxon>Pseudomonadati</taxon>
        <taxon>Planctomycetota</taxon>
        <taxon>Planctomycetia</taxon>
        <taxon>Pirellulales</taxon>
        <taxon>Pirellulaceae</taxon>
        <taxon>Rhodopirellula</taxon>
    </lineage>
</organism>
<protein>
    <submittedName>
        <fullName evidence="2">Uncharacterized protein</fullName>
    </submittedName>
</protein>
<proteinExistence type="predicted"/>
<gene>
    <name evidence="2" type="ORF">RSSM_04450</name>
</gene>
<sequence length="42" mass="4605">MSPEFGGLKSNAVSKNGFAHVEYQSTQGYPPGSPRCRSRQFT</sequence>
<comment type="caution">
    <text evidence="2">The sequence shown here is derived from an EMBL/GenBank/DDBJ whole genome shotgun (WGS) entry which is preliminary data.</text>
</comment>
<name>M5TY14_9BACT</name>
<reference evidence="2 3" key="1">
    <citation type="journal article" date="2013" name="Mar. Genomics">
        <title>Expression of sulfatases in Rhodopirellula baltica and the diversity of sulfatases in the genus Rhodopirellula.</title>
        <authorList>
            <person name="Wegner C.E."/>
            <person name="Richter-Heitmann T."/>
            <person name="Klindworth A."/>
            <person name="Klockow C."/>
            <person name="Richter M."/>
            <person name="Achstetter T."/>
            <person name="Glockner F.O."/>
            <person name="Harder J."/>
        </authorList>
    </citation>
    <scope>NUCLEOTIDE SEQUENCE [LARGE SCALE GENOMIC DNA]</scope>
    <source>
        <strain evidence="2 3">SM41</strain>
    </source>
</reference>
<feature type="region of interest" description="Disordered" evidence="1">
    <location>
        <begin position="23"/>
        <end position="42"/>
    </location>
</feature>
<accession>M5TY14</accession>
<evidence type="ECO:0000256" key="1">
    <source>
        <dbReference type="SAM" id="MobiDB-lite"/>
    </source>
</evidence>
<dbReference type="EMBL" id="ANOH01000300">
    <property type="protein sequence ID" value="EMI54112.1"/>
    <property type="molecule type" value="Genomic_DNA"/>
</dbReference>
<keyword evidence="3" id="KW-1185">Reference proteome</keyword>
<evidence type="ECO:0000313" key="3">
    <source>
        <dbReference type="Proteomes" id="UP000011885"/>
    </source>
</evidence>
<evidence type="ECO:0000313" key="2">
    <source>
        <dbReference type="EMBL" id="EMI54112.1"/>
    </source>
</evidence>
<dbReference type="AlphaFoldDB" id="M5TY14"/>
<dbReference type="Proteomes" id="UP000011885">
    <property type="component" value="Unassembled WGS sequence"/>
</dbReference>
<dbReference type="PATRIC" id="fig|1263870.3.peg.4712"/>